<dbReference type="GO" id="GO:0016757">
    <property type="term" value="F:glycosyltransferase activity"/>
    <property type="evidence" value="ECO:0007669"/>
    <property type="project" value="UniProtKB-KW"/>
</dbReference>
<feature type="domain" description="Glycosyltransferase 2-like" evidence="4">
    <location>
        <begin position="7"/>
        <end position="138"/>
    </location>
</feature>
<dbReference type="SUPFAM" id="SSF53448">
    <property type="entry name" value="Nucleotide-diphospho-sugar transferases"/>
    <property type="match status" value="1"/>
</dbReference>
<dbReference type="InterPro" id="IPR001173">
    <property type="entry name" value="Glyco_trans_2-like"/>
</dbReference>
<organism evidence="5 6">
    <name type="scientific">Stagnihabitans tardus</name>
    <dbReference type="NCBI Taxonomy" id="2699202"/>
    <lineage>
        <taxon>Bacteria</taxon>
        <taxon>Pseudomonadati</taxon>
        <taxon>Pseudomonadota</taxon>
        <taxon>Alphaproteobacteria</taxon>
        <taxon>Rhodobacterales</taxon>
        <taxon>Paracoccaceae</taxon>
        <taxon>Stagnihabitans</taxon>
    </lineage>
</organism>
<dbReference type="Gene3D" id="3.90.550.10">
    <property type="entry name" value="Spore Coat Polysaccharide Biosynthesis Protein SpsA, Chain A"/>
    <property type="match status" value="1"/>
</dbReference>
<evidence type="ECO:0000313" key="5">
    <source>
        <dbReference type="EMBL" id="NBZ87371.1"/>
    </source>
</evidence>
<dbReference type="PANTHER" id="PTHR43179:SF12">
    <property type="entry name" value="GALACTOFURANOSYLTRANSFERASE GLFT2"/>
    <property type="match status" value="1"/>
</dbReference>
<comment type="caution">
    <text evidence="5">The sequence shown here is derived from an EMBL/GenBank/DDBJ whole genome shotgun (WGS) entry which is preliminary data.</text>
</comment>
<evidence type="ECO:0000256" key="1">
    <source>
        <dbReference type="ARBA" id="ARBA00006739"/>
    </source>
</evidence>
<reference evidence="5" key="1">
    <citation type="submission" date="2020-01" db="EMBL/GenBank/DDBJ databases">
        <authorList>
            <person name="Chen W.-M."/>
        </authorList>
    </citation>
    <scope>NUCLEOTIDE SEQUENCE</scope>
    <source>
        <strain evidence="5">CYK-10</strain>
    </source>
</reference>
<dbReference type="PANTHER" id="PTHR43179">
    <property type="entry name" value="RHAMNOSYLTRANSFERASE WBBL"/>
    <property type="match status" value="1"/>
</dbReference>
<dbReference type="AlphaFoldDB" id="A0AAE4Y9K7"/>
<evidence type="ECO:0000256" key="2">
    <source>
        <dbReference type="ARBA" id="ARBA00022676"/>
    </source>
</evidence>
<dbReference type="Pfam" id="PF00535">
    <property type="entry name" value="Glycos_transf_2"/>
    <property type="match status" value="1"/>
</dbReference>
<evidence type="ECO:0000259" key="4">
    <source>
        <dbReference type="Pfam" id="PF00535"/>
    </source>
</evidence>
<comment type="similarity">
    <text evidence="1">Belongs to the glycosyltransferase 2 family.</text>
</comment>
<accession>A0AAE4Y9K7</accession>
<dbReference type="RefSeq" id="WP_168774174.1">
    <property type="nucleotide sequence ID" value="NZ_JAABNR010000005.1"/>
</dbReference>
<evidence type="ECO:0000256" key="3">
    <source>
        <dbReference type="ARBA" id="ARBA00022679"/>
    </source>
</evidence>
<dbReference type="Proteomes" id="UP001193501">
    <property type="component" value="Unassembled WGS sequence"/>
</dbReference>
<evidence type="ECO:0000313" key="6">
    <source>
        <dbReference type="Proteomes" id="UP001193501"/>
    </source>
</evidence>
<protein>
    <submittedName>
        <fullName evidence="5">Glycosyltransferase</fullName>
    </submittedName>
</protein>
<gene>
    <name evidence="5" type="ORF">GV832_07235</name>
</gene>
<dbReference type="InterPro" id="IPR029044">
    <property type="entry name" value="Nucleotide-diphossugar_trans"/>
</dbReference>
<name>A0AAE4Y9K7_9RHOB</name>
<keyword evidence="3" id="KW-0808">Transferase</keyword>
<keyword evidence="6" id="KW-1185">Reference proteome</keyword>
<dbReference type="EMBL" id="JAABNR010000005">
    <property type="protein sequence ID" value="NBZ87371.1"/>
    <property type="molecule type" value="Genomic_DNA"/>
</dbReference>
<keyword evidence="2" id="KW-0328">Glycosyltransferase</keyword>
<proteinExistence type="inferred from homology"/>
<sequence length="323" mass="35226">MSRLVAIVVTFNRLAQLQVTVPRLLAEALDAVVVVDNASTDGTGSWLAGLSDPKLHVLSLGANTGGAGGFAAGLEAAQSRFDPDWYVLMDDDARPHPGACASFLAREGGLRAEGYEAVAAGVFYPDGRICDMNRPSRNPFWHMADFLRTLTGGREGFHVTDEAYAPALASIPQPIDATSFVGFFLSRAGLERGGLPDARLFIYGDDVIYTLTLVKRGGKIAFLSAIGFEHDCSTYVAQGGDIYRPLWKVYYNYRNSLLAYRVAAGPVLFWPVLLLAAAKWRLRARHAGADRATYLKLWRLALRDVLMGDLSRPSEAIFRLAQP</sequence>